<sequence>MDIDRLNHSAEQAAELLSALANKNRLMILCHLLNGEMAVQPLADAVGMSQSALSQQLAKLRLQKLVATRRAGREIHYSVASAEAAEVLATLYRLYCAPEAGSAAARREPVTADA</sequence>
<name>A0A5B8L615_9HYPH</name>
<dbReference type="CDD" id="cd00090">
    <property type="entry name" value="HTH_ARSR"/>
    <property type="match status" value="1"/>
</dbReference>
<dbReference type="InterPro" id="IPR036388">
    <property type="entry name" value="WH-like_DNA-bd_sf"/>
</dbReference>
<evidence type="ECO:0000256" key="3">
    <source>
        <dbReference type="ARBA" id="ARBA00023163"/>
    </source>
</evidence>
<dbReference type="OrthoDB" id="194599at2"/>
<dbReference type="InterPro" id="IPR036390">
    <property type="entry name" value="WH_DNA-bd_sf"/>
</dbReference>
<dbReference type="InterPro" id="IPR011991">
    <property type="entry name" value="ArsR-like_HTH"/>
</dbReference>
<evidence type="ECO:0000313" key="6">
    <source>
        <dbReference type="Proteomes" id="UP000321389"/>
    </source>
</evidence>
<keyword evidence="3" id="KW-0804">Transcription</keyword>
<dbReference type="NCBIfam" id="NF033788">
    <property type="entry name" value="HTH_metalloreg"/>
    <property type="match status" value="1"/>
</dbReference>
<dbReference type="GO" id="GO:0003700">
    <property type="term" value="F:DNA-binding transcription factor activity"/>
    <property type="evidence" value="ECO:0007669"/>
    <property type="project" value="InterPro"/>
</dbReference>
<keyword evidence="1" id="KW-0805">Transcription regulation</keyword>
<dbReference type="PROSITE" id="PS50987">
    <property type="entry name" value="HTH_ARSR_2"/>
    <property type="match status" value="1"/>
</dbReference>
<evidence type="ECO:0000256" key="1">
    <source>
        <dbReference type="ARBA" id="ARBA00023015"/>
    </source>
</evidence>
<gene>
    <name evidence="5" type="ORF">FQ775_01280</name>
</gene>
<dbReference type="KEGG" id="niy:FQ775_01280"/>
<feature type="domain" description="HTH arsR-type" evidence="4">
    <location>
        <begin position="6"/>
        <end position="99"/>
    </location>
</feature>
<keyword evidence="2" id="KW-0238">DNA-binding</keyword>
<dbReference type="PRINTS" id="PR00778">
    <property type="entry name" value="HTHARSR"/>
</dbReference>
<dbReference type="InterPro" id="IPR051011">
    <property type="entry name" value="Metal_resp_trans_reg"/>
</dbReference>
<dbReference type="Pfam" id="PF01022">
    <property type="entry name" value="HTH_5"/>
    <property type="match status" value="1"/>
</dbReference>
<dbReference type="Proteomes" id="UP000321389">
    <property type="component" value="Chromosome"/>
</dbReference>
<proteinExistence type="predicted"/>
<dbReference type="PANTHER" id="PTHR43132:SF2">
    <property type="entry name" value="ARSENICAL RESISTANCE OPERON REPRESSOR ARSR-RELATED"/>
    <property type="match status" value="1"/>
</dbReference>
<dbReference type="Gene3D" id="1.10.10.10">
    <property type="entry name" value="Winged helix-like DNA-binding domain superfamily/Winged helix DNA-binding domain"/>
    <property type="match status" value="1"/>
</dbReference>
<dbReference type="PANTHER" id="PTHR43132">
    <property type="entry name" value="ARSENICAL RESISTANCE OPERON REPRESSOR ARSR-RELATED"/>
    <property type="match status" value="1"/>
</dbReference>
<dbReference type="SUPFAM" id="SSF46785">
    <property type="entry name" value="Winged helix' DNA-binding domain"/>
    <property type="match status" value="1"/>
</dbReference>
<evidence type="ECO:0000259" key="4">
    <source>
        <dbReference type="PROSITE" id="PS50987"/>
    </source>
</evidence>
<reference evidence="5" key="1">
    <citation type="submission" date="2020-04" db="EMBL/GenBank/DDBJ databases">
        <title>Nitratireductor sp. nov. isolated from mangrove soil.</title>
        <authorList>
            <person name="Ye Y."/>
        </authorList>
    </citation>
    <scope>NUCLEOTIDE SEQUENCE</scope>
    <source>
        <strain evidence="5">SY7</strain>
    </source>
</reference>
<accession>A0A5B8L615</accession>
<dbReference type="GO" id="GO:0003677">
    <property type="term" value="F:DNA binding"/>
    <property type="evidence" value="ECO:0007669"/>
    <property type="project" value="UniProtKB-KW"/>
</dbReference>
<evidence type="ECO:0000313" key="5">
    <source>
        <dbReference type="EMBL" id="QDZ03153.1"/>
    </source>
</evidence>
<dbReference type="SMART" id="SM00418">
    <property type="entry name" value="HTH_ARSR"/>
    <property type="match status" value="1"/>
</dbReference>
<keyword evidence="6" id="KW-1185">Reference proteome</keyword>
<organism evidence="5 6">
    <name type="scientific">Nitratireductor mangrovi</name>
    <dbReference type="NCBI Taxonomy" id="2599600"/>
    <lineage>
        <taxon>Bacteria</taxon>
        <taxon>Pseudomonadati</taxon>
        <taxon>Pseudomonadota</taxon>
        <taxon>Alphaproteobacteria</taxon>
        <taxon>Hyphomicrobiales</taxon>
        <taxon>Phyllobacteriaceae</taxon>
        <taxon>Nitratireductor</taxon>
    </lineage>
</organism>
<dbReference type="InterPro" id="IPR001845">
    <property type="entry name" value="HTH_ArsR_DNA-bd_dom"/>
</dbReference>
<dbReference type="AlphaFoldDB" id="A0A5B8L615"/>
<protein>
    <submittedName>
        <fullName evidence="5">Helix-turn-helix transcriptional regulator</fullName>
    </submittedName>
</protein>
<dbReference type="EMBL" id="CP042301">
    <property type="protein sequence ID" value="QDZ03153.1"/>
    <property type="molecule type" value="Genomic_DNA"/>
</dbReference>
<evidence type="ECO:0000256" key="2">
    <source>
        <dbReference type="ARBA" id="ARBA00023125"/>
    </source>
</evidence>